<feature type="transmembrane region" description="Helical" evidence="9">
    <location>
        <begin position="51"/>
        <end position="74"/>
    </location>
</feature>
<dbReference type="EMBL" id="MK558346">
    <property type="protein sequence ID" value="QEI46847.1"/>
    <property type="molecule type" value="mRNA"/>
</dbReference>
<dbReference type="PANTHER" id="PTHR21137">
    <property type="entry name" value="ODORANT RECEPTOR"/>
    <property type="match status" value="1"/>
</dbReference>
<dbReference type="Proteomes" id="UP001652740">
    <property type="component" value="Unplaced"/>
</dbReference>
<evidence type="ECO:0000256" key="9">
    <source>
        <dbReference type="RuleBase" id="RU351113"/>
    </source>
</evidence>
<evidence type="ECO:0000256" key="4">
    <source>
        <dbReference type="ARBA" id="ARBA00022725"/>
    </source>
</evidence>
<keyword evidence="6 9" id="KW-0472">Membrane</keyword>
<dbReference type="CTD" id="41018"/>
<reference evidence="12" key="2">
    <citation type="submission" date="2025-04" db="UniProtKB">
        <authorList>
            <consortium name="RefSeq"/>
        </authorList>
    </citation>
    <scope>IDENTIFICATION</scope>
    <source>
        <tissue evidence="12">Whole adult</tissue>
    </source>
</reference>
<dbReference type="AlphaFoldDB" id="A0A5C0E5Z7"/>
<comment type="caution">
    <text evidence="9">Lacks conserved residue(s) required for the propagation of feature annotation.</text>
</comment>
<evidence type="ECO:0000256" key="8">
    <source>
        <dbReference type="ARBA" id="ARBA00023224"/>
    </source>
</evidence>
<comment type="similarity">
    <text evidence="9">Belongs to the insect chemoreceptor superfamily. Heteromeric odorant receptor channel (TC 1.A.69) family.</text>
</comment>
<organism evidence="10">
    <name type="scientific">Galleria mellonella</name>
    <name type="common">Greater wax moth</name>
    <dbReference type="NCBI Taxonomy" id="7137"/>
    <lineage>
        <taxon>Eukaryota</taxon>
        <taxon>Metazoa</taxon>
        <taxon>Ecdysozoa</taxon>
        <taxon>Arthropoda</taxon>
        <taxon>Hexapoda</taxon>
        <taxon>Insecta</taxon>
        <taxon>Pterygota</taxon>
        <taxon>Neoptera</taxon>
        <taxon>Endopterygota</taxon>
        <taxon>Lepidoptera</taxon>
        <taxon>Glossata</taxon>
        <taxon>Ditrysia</taxon>
        <taxon>Pyraloidea</taxon>
        <taxon>Pyralidae</taxon>
        <taxon>Galleriinae</taxon>
        <taxon>Galleria</taxon>
    </lineage>
</organism>
<feature type="transmembrane region" description="Helical" evidence="9">
    <location>
        <begin position="86"/>
        <end position="105"/>
    </location>
</feature>
<keyword evidence="4 9" id="KW-0552">Olfaction</keyword>
<evidence type="ECO:0000313" key="11">
    <source>
        <dbReference type="Proteomes" id="UP001652740"/>
    </source>
</evidence>
<dbReference type="GO" id="GO:0004984">
    <property type="term" value="F:olfactory receptor activity"/>
    <property type="evidence" value="ECO:0007669"/>
    <property type="project" value="InterPro"/>
</dbReference>
<dbReference type="InterPro" id="IPR004117">
    <property type="entry name" value="7tm6_olfct_rcpt"/>
</dbReference>
<dbReference type="PANTHER" id="PTHR21137:SF42">
    <property type="entry name" value="ODORANT RECEPTOR 83A"/>
    <property type="match status" value="1"/>
</dbReference>
<reference evidence="10" key="1">
    <citation type="submission" date="2019-02" db="EMBL/GenBank/DDBJ databases">
        <title>Identification of putative chemosensory receptor genes from the antennae of the great wax moth, Galleria mellonella.</title>
        <authorList>
            <person name="Liu S."/>
        </authorList>
    </citation>
    <scope>NUCLEOTIDE SEQUENCE</scope>
    <source>
        <strain evidence="10">HF</strain>
    </source>
</reference>
<dbReference type="GO" id="GO:0005886">
    <property type="term" value="C:plasma membrane"/>
    <property type="evidence" value="ECO:0007669"/>
    <property type="project" value="UniProtKB-SubCell"/>
</dbReference>
<gene>
    <name evidence="12" type="primary">LOC113515046</name>
</gene>
<feature type="transmembrane region" description="Helical" evidence="9">
    <location>
        <begin position="198"/>
        <end position="218"/>
    </location>
</feature>
<dbReference type="GO" id="GO:0005549">
    <property type="term" value="F:odorant binding"/>
    <property type="evidence" value="ECO:0007669"/>
    <property type="project" value="InterPro"/>
</dbReference>
<dbReference type="GeneID" id="113515046"/>
<evidence type="ECO:0000313" key="10">
    <source>
        <dbReference type="EMBL" id="QEI46847.1"/>
    </source>
</evidence>
<evidence type="ECO:0000256" key="5">
    <source>
        <dbReference type="ARBA" id="ARBA00022989"/>
    </source>
</evidence>
<dbReference type="GO" id="GO:0007165">
    <property type="term" value="P:signal transduction"/>
    <property type="evidence" value="ECO:0007669"/>
    <property type="project" value="UniProtKB-KW"/>
</dbReference>
<keyword evidence="8 9" id="KW-0807">Transducer</keyword>
<keyword evidence="3 9" id="KW-0812">Transmembrane</keyword>
<sequence>MFGRKLKKQVTSLNTEKVKNYTHFVETPLKIAGCWDWFPNSANDYCTIINNFYLCMVLFLLTNVPATLFVNLYTEWGDIMLSLHKVSDCFPFFVSIIIVSYFGVYKSELYELVNYMNGHFEYYSAYGLTNMTMLKSYETAKHFAYIYTACTMFSVIIYVIPDVINLFKGEPLEHWIYLDASGPPFSEIVVLRQCFAQVLMGLAIGQLGVFFASNAILLCGQLDLLCCCLRNVRYTAMLRNGVQHSALAAAHSDIRTDELYNYIYNRPEMKPSLYNFDQKVNTSFMDKTTRFDIYSSEYDTATSAALSECARVYQIVYTFKEKFEVFISPLLVLRVVQVTLYLCTLLYEATSKFDMVTAEYLSAAALDIFVYCYYGNQIITQAERVPTAAYQCAWHTMGVQPRRMLVNMLLATQRAVVVRAGRFLRMDLHTYVNIIKTSFSYYTLLVNVNEKN</sequence>
<feature type="transmembrane region" description="Helical" evidence="9">
    <location>
        <begin position="142"/>
        <end position="160"/>
    </location>
</feature>
<evidence type="ECO:0000256" key="1">
    <source>
        <dbReference type="ARBA" id="ARBA00004141"/>
    </source>
</evidence>
<keyword evidence="2 9" id="KW-0716">Sensory transduction</keyword>
<dbReference type="RefSeq" id="XP_031764423.1">
    <property type="nucleotide sequence ID" value="XM_031908563.1"/>
</dbReference>
<evidence type="ECO:0000256" key="2">
    <source>
        <dbReference type="ARBA" id="ARBA00022606"/>
    </source>
</evidence>
<dbReference type="Pfam" id="PF02949">
    <property type="entry name" value="7tm_6"/>
    <property type="match status" value="1"/>
</dbReference>
<keyword evidence="5 9" id="KW-1133">Transmembrane helix</keyword>
<dbReference type="KEGG" id="gmw:113515046"/>
<evidence type="ECO:0000256" key="7">
    <source>
        <dbReference type="ARBA" id="ARBA00023170"/>
    </source>
</evidence>
<name>A0A5C0E5Z7_GALME</name>
<protein>
    <recommendedName>
        <fullName evidence="9">Odorant receptor</fullName>
    </recommendedName>
</protein>
<dbReference type="OrthoDB" id="7625882at2759"/>
<evidence type="ECO:0000313" key="12">
    <source>
        <dbReference type="RefSeq" id="XP_031764423.1"/>
    </source>
</evidence>
<proteinExistence type="evidence at transcript level"/>
<evidence type="ECO:0000256" key="3">
    <source>
        <dbReference type="ARBA" id="ARBA00022692"/>
    </source>
</evidence>
<accession>A0A5C0E5Z7</accession>
<evidence type="ECO:0000256" key="6">
    <source>
        <dbReference type="ARBA" id="ARBA00023136"/>
    </source>
</evidence>
<comment type="subcellular location">
    <subcellularLocation>
        <location evidence="9">Cell membrane</location>
        <topology evidence="9">Multi-pass membrane protein</topology>
    </subcellularLocation>
    <subcellularLocation>
        <location evidence="1">Membrane</location>
        <topology evidence="1">Multi-pass membrane protein</topology>
    </subcellularLocation>
</comment>
<keyword evidence="11" id="KW-1185">Reference proteome</keyword>
<keyword evidence="7 9" id="KW-0675">Receptor</keyword>